<proteinExistence type="predicted"/>
<sequence length="98" mass="11374">MEKAFRALLTRGINGLIEEDGKYTNILAVMFRIAREFYEQSYFIAFKKEGKKVIITDGNENIFGELDLTELNIPQNIWLVTEDYGDELVCIAMLPEEY</sequence>
<evidence type="ECO:0000313" key="1">
    <source>
        <dbReference type="EMBL" id="HJF33090.1"/>
    </source>
</evidence>
<reference evidence="1" key="2">
    <citation type="submission" date="2021-09" db="EMBL/GenBank/DDBJ databases">
        <authorList>
            <person name="Gilroy R."/>
        </authorList>
    </citation>
    <scope>NUCLEOTIDE SEQUENCE</scope>
    <source>
        <strain evidence="1">CHK171-7178</strain>
    </source>
</reference>
<comment type="caution">
    <text evidence="1">The sequence shown here is derived from an EMBL/GenBank/DDBJ whole genome shotgun (WGS) entry which is preliminary data.</text>
</comment>
<dbReference type="EMBL" id="DYWT01000241">
    <property type="protein sequence ID" value="HJF33090.1"/>
    <property type="molecule type" value="Genomic_DNA"/>
</dbReference>
<gene>
    <name evidence="1" type="ORF">K8V56_15120</name>
</gene>
<evidence type="ECO:0000313" key="2">
    <source>
        <dbReference type="Proteomes" id="UP000698173"/>
    </source>
</evidence>
<dbReference type="Proteomes" id="UP000698173">
    <property type="component" value="Unassembled WGS sequence"/>
</dbReference>
<dbReference type="AlphaFoldDB" id="A0A921G0R0"/>
<accession>A0A921G0R0</accession>
<organism evidence="1 2">
    <name type="scientific">Sporosarcina psychrophila</name>
    <name type="common">Bacillus psychrophilus</name>
    <dbReference type="NCBI Taxonomy" id="1476"/>
    <lineage>
        <taxon>Bacteria</taxon>
        <taxon>Bacillati</taxon>
        <taxon>Bacillota</taxon>
        <taxon>Bacilli</taxon>
        <taxon>Bacillales</taxon>
        <taxon>Caryophanaceae</taxon>
        <taxon>Sporosarcina</taxon>
    </lineage>
</organism>
<name>A0A921G0R0_SPOPS</name>
<protein>
    <submittedName>
        <fullName evidence="1">Uncharacterized protein</fullName>
    </submittedName>
</protein>
<reference evidence="1" key="1">
    <citation type="journal article" date="2021" name="PeerJ">
        <title>Extensive microbial diversity within the chicken gut microbiome revealed by metagenomics and culture.</title>
        <authorList>
            <person name="Gilroy R."/>
            <person name="Ravi A."/>
            <person name="Getino M."/>
            <person name="Pursley I."/>
            <person name="Horton D.L."/>
            <person name="Alikhan N.F."/>
            <person name="Baker D."/>
            <person name="Gharbi K."/>
            <person name="Hall N."/>
            <person name="Watson M."/>
            <person name="Adriaenssens E.M."/>
            <person name="Foster-Nyarko E."/>
            <person name="Jarju S."/>
            <person name="Secka A."/>
            <person name="Antonio M."/>
            <person name="Oren A."/>
            <person name="Chaudhuri R.R."/>
            <person name="La Ragione R."/>
            <person name="Hildebrand F."/>
            <person name="Pallen M.J."/>
        </authorList>
    </citation>
    <scope>NUCLEOTIDE SEQUENCE</scope>
    <source>
        <strain evidence="1">CHK171-7178</strain>
    </source>
</reference>